<dbReference type="InterPro" id="IPR000184">
    <property type="entry name" value="Bac_surfAg_D15"/>
</dbReference>
<keyword evidence="3" id="KW-0732">Signal</keyword>
<evidence type="ECO:0000256" key="1">
    <source>
        <dbReference type="ARBA" id="ARBA00004370"/>
    </source>
</evidence>
<reference evidence="7 8" key="1">
    <citation type="submission" date="2016-10" db="EMBL/GenBank/DDBJ databases">
        <authorList>
            <person name="de Groot N.N."/>
        </authorList>
    </citation>
    <scope>NUCLEOTIDE SEQUENCE [LARGE SCALE GENOMIC DNA]</scope>
    <source>
        <strain evidence="7 8">DSM 18684</strain>
    </source>
</reference>
<dbReference type="Proteomes" id="UP000199666">
    <property type="component" value="Unassembled WGS sequence"/>
</dbReference>
<keyword evidence="8" id="KW-1185">Reference proteome</keyword>
<sequence>MKAYKLNDKQQVQILTILLFILVFIAGCSSTKYIEDYQAIVTKVKIDSIDKQFEEQAYNYVQKDIRPSGTIGLNVGIYNIFNTKDGKYKTNNIKPLGSPPPILDSALVEISRNQIEKFLKSKGYFNAKVKSELSVLNKKAKLRFVADPGPAFFINKVGYRIPDEQVKTLYLSQKDTFTHLHEGMRYDEDSLALEREQIYQLMRQNGYRYFERPHVRFEPDSTQHNSKVSVDLLIDDPIDGTKHKVYTIDSTNIIIAENSEGFSDSERLADSLRNKKAIRGIRFIDLSGRFRRNPIVRYDFLKSGEIYDIRKENLTYDRMYQLNVFKNVKIDYTLAKDSTNKINPVILLIPQKRMSNRIEGEVPFNNGTVGFTLSNTYTNNNFLKGAERFQFQVKGGLQARRTENKSIFNDIYQRDFSVSASLSVARLMIPFVNIPMMGKNGMPYTTFSTSYLYALQKDITVRRIFINSVTYDWVETKSKLHSFTPLNVEYRFGSILIDTLDKTDIDKYNSNKKLLESNFYNIKLLGRKDFTLGMKYAYTLNGDKLLQNRSFVYFRGNIDIAGNLLQLSTSAFGDKHDPKKGDFGKIFGLPFNQYVRPEVDLRWYKSLGGDRQFIARVNTGIGYAYGNSTAMPFEKLFYAGGSSGVRAWQARTLGPGNYNREVITDSIARSASFGIDQLGQMRIETNFEYRYLLMNKLFGAKLKGAAFLDMGNIWNISAGNPQPETYFKLDQLGKQIAIGTGIGFRYDVEFFVFRFDLGLKIKDPQFVGSEQWVINKFFNGGKEFKRRYQNSHNPDVYRFMQYNFGIGFPF</sequence>
<keyword evidence="5" id="KW-0998">Cell outer membrane</keyword>
<gene>
    <name evidence="7" type="ORF">SAMN04489864_104129</name>
</gene>
<dbReference type="EMBL" id="FOPP01000004">
    <property type="protein sequence ID" value="SFH01956.1"/>
    <property type="molecule type" value="Genomic_DNA"/>
</dbReference>
<protein>
    <submittedName>
        <fullName evidence="7">Outer membrane protein assembly factor BamA</fullName>
    </submittedName>
</protein>
<dbReference type="PROSITE" id="PS51257">
    <property type="entry name" value="PROKAR_LIPOPROTEIN"/>
    <property type="match status" value="1"/>
</dbReference>
<accession>A0A1I2WNM1</accession>
<organism evidence="7 8">
    <name type="scientific">Pedobacter insulae</name>
    <dbReference type="NCBI Taxonomy" id="414048"/>
    <lineage>
        <taxon>Bacteria</taxon>
        <taxon>Pseudomonadati</taxon>
        <taxon>Bacteroidota</taxon>
        <taxon>Sphingobacteriia</taxon>
        <taxon>Sphingobacteriales</taxon>
        <taxon>Sphingobacteriaceae</taxon>
        <taxon>Pedobacter</taxon>
    </lineage>
</organism>
<comment type="subcellular location">
    <subcellularLocation>
        <location evidence="1">Membrane</location>
    </subcellularLocation>
</comment>
<feature type="domain" description="Bacterial surface antigen (D15)" evidence="6">
    <location>
        <begin position="381"/>
        <end position="772"/>
    </location>
</feature>
<dbReference type="InterPro" id="IPR039910">
    <property type="entry name" value="D15-like"/>
</dbReference>
<dbReference type="Pfam" id="PF01103">
    <property type="entry name" value="Omp85"/>
    <property type="match status" value="1"/>
</dbReference>
<evidence type="ECO:0000256" key="3">
    <source>
        <dbReference type="ARBA" id="ARBA00022729"/>
    </source>
</evidence>
<proteinExistence type="predicted"/>
<keyword evidence="2" id="KW-0812">Transmembrane</keyword>
<dbReference type="GO" id="GO:0019867">
    <property type="term" value="C:outer membrane"/>
    <property type="evidence" value="ECO:0007669"/>
    <property type="project" value="InterPro"/>
</dbReference>
<dbReference type="STRING" id="414048.SAMN04489864_104129"/>
<evidence type="ECO:0000256" key="5">
    <source>
        <dbReference type="ARBA" id="ARBA00023237"/>
    </source>
</evidence>
<dbReference type="OrthoDB" id="9814535at2"/>
<evidence type="ECO:0000256" key="4">
    <source>
        <dbReference type="ARBA" id="ARBA00023136"/>
    </source>
</evidence>
<name>A0A1I2WNM1_9SPHI</name>
<dbReference type="AlphaFoldDB" id="A0A1I2WNM1"/>
<evidence type="ECO:0000313" key="8">
    <source>
        <dbReference type="Proteomes" id="UP000199666"/>
    </source>
</evidence>
<evidence type="ECO:0000313" key="7">
    <source>
        <dbReference type="EMBL" id="SFH01956.1"/>
    </source>
</evidence>
<dbReference type="RefSeq" id="WP_090993087.1">
    <property type="nucleotide sequence ID" value="NZ_FOPP01000004.1"/>
</dbReference>
<dbReference type="PANTHER" id="PTHR12815:SF47">
    <property type="entry name" value="TRANSLOCATION AND ASSEMBLY MODULE SUBUNIT TAMA"/>
    <property type="match status" value="1"/>
</dbReference>
<dbReference type="PANTHER" id="PTHR12815">
    <property type="entry name" value="SORTING AND ASSEMBLY MACHINERY SAMM50 PROTEIN FAMILY MEMBER"/>
    <property type="match status" value="1"/>
</dbReference>
<keyword evidence="4" id="KW-0472">Membrane</keyword>
<evidence type="ECO:0000256" key="2">
    <source>
        <dbReference type="ARBA" id="ARBA00022692"/>
    </source>
</evidence>
<evidence type="ECO:0000259" key="6">
    <source>
        <dbReference type="Pfam" id="PF01103"/>
    </source>
</evidence>
<dbReference type="Gene3D" id="2.40.160.50">
    <property type="entry name" value="membrane protein fhac: a member of the omp85/tpsb transporter family"/>
    <property type="match status" value="1"/>
</dbReference>